<protein>
    <submittedName>
        <fullName evidence="2">(African queen) hypothetical protein</fullName>
    </submittedName>
</protein>
<accession>A0A8J2R4X5</accession>
<keyword evidence="3" id="KW-1185">Reference proteome</keyword>
<dbReference type="AlphaFoldDB" id="A0A8J2R4X5"/>
<comment type="caution">
    <text evidence="2">The sequence shown here is derived from an EMBL/GenBank/DDBJ whole genome shotgun (WGS) entry which is preliminary data.</text>
</comment>
<evidence type="ECO:0000313" key="3">
    <source>
        <dbReference type="Proteomes" id="UP000789524"/>
    </source>
</evidence>
<feature type="region of interest" description="Disordered" evidence="1">
    <location>
        <begin position="52"/>
        <end position="84"/>
    </location>
</feature>
<feature type="compositionally biased region" description="Basic and acidic residues" evidence="1">
    <location>
        <begin position="73"/>
        <end position="84"/>
    </location>
</feature>
<reference evidence="2" key="1">
    <citation type="submission" date="2021-09" db="EMBL/GenBank/DDBJ databases">
        <authorList>
            <person name="Martin H S."/>
        </authorList>
    </citation>
    <scope>NUCLEOTIDE SEQUENCE</scope>
</reference>
<sequence length="84" mass="8827">MGVGVTTAGVEAVIEDHFVVAAAAADMMAAVGAEEAATHLIMKIDTTATIPTDIHQESSASYSNRDYGGRSGSPERKRMRMEVS</sequence>
<dbReference type="OrthoDB" id="7473540at2759"/>
<gene>
    <name evidence="2" type="ORF">DCHRY22_LOCUS13987</name>
</gene>
<name>A0A8J2R4X5_9NEOP</name>
<proteinExistence type="predicted"/>
<organism evidence="2 3">
    <name type="scientific">Danaus chrysippus</name>
    <name type="common">African queen</name>
    <dbReference type="NCBI Taxonomy" id="151541"/>
    <lineage>
        <taxon>Eukaryota</taxon>
        <taxon>Metazoa</taxon>
        <taxon>Ecdysozoa</taxon>
        <taxon>Arthropoda</taxon>
        <taxon>Hexapoda</taxon>
        <taxon>Insecta</taxon>
        <taxon>Pterygota</taxon>
        <taxon>Neoptera</taxon>
        <taxon>Endopterygota</taxon>
        <taxon>Lepidoptera</taxon>
        <taxon>Glossata</taxon>
        <taxon>Ditrysia</taxon>
        <taxon>Papilionoidea</taxon>
        <taxon>Nymphalidae</taxon>
        <taxon>Danainae</taxon>
        <taxon>Danaini</taxon>
        <taxon>Danaina</taxon>
        <taxon>Danaus</taxon>
        <taxon>Anosia</taxon>
    </lineage>
</organism>
<evidence type="ECO:0000313" key="2">
    <source>
        <dbReference type="EMBL" id="CAG9581364.1"/>
    </source>
</evidence>
<dbReference type="EMBL" id="CAKASE010000080">
    <property type="protein sequence ID" value="CAG9581364.1"/>
    <property type="molecule type" value="Genomic_DNA"/>
</dbReference>
<dbReference type="Proteomes" id="UP000789524">
    <property type="component" value="Unassembled WGS sequence"/>
</dbReference>
<evidence type="ECO:0000256" key="1">
    <source>
        <dbReference type="SAM" id="MobiDB-lite"/>
    </source>
</evidence>